<dbReference type="Pfam" id="PF00076">
    <property type="entry name" value="RRM_1"/>
    <property type="match status" value="1"/>
</dbReference>
<feature type="region of interest" description="Disordered" evidence="2">
    <location>
        <begin position="1006"/>
        <end position="1025"/>
    </location>
</feature>
<feature type="region of interest" description="Disordered" evidence="2">
    <location>
        <begin position="1323"/>
        <end position="1348"/>
    </location>
</feature>
<feature type="region of interest" description="Disordered" evidence="2">
    <location>
        <begin position="81"/>
        <end position="101"/>
    </location>
</feature>
<dbReference type="InterPro" id="IPR000504">
    <property type="entry name" value="RRM_dom"/>
</dbReference>
<dbReference type="PANTHER" id="PTHR48037">
    <property type="entry name" value="ATPASE E1"/>
    <property type="match status" value="1"/>
</dbReference>
<evidence type="ECO:0000313" key="5">
    <source>
        <dbReference type="Proteomes" id="UP000319462"/>
    </source>
</evidence>
<dbReference type="PROSITE" id="PS50102">
    <property type="entry name" value="RRM"/>
    <property type="match status" value="2"/>
</dbReference>
<dbReference type="EMBL" id="LS997605">
    <property type="protein sequence ID" value="SYZ62904.1"/>
    <property type="molecule type" value="Genomic_DNA"/>
</dbReference>
<dbReference type="InterPro" id="IPR012677">
    <property type="entry name" value="Nucleotide-bd_a/b_plait_sf"/>
</dbReference>
<dbReference type="SMR" id="A0A3P3YY63"/>
<feature type="region of interest" description="Disordered" evidence="2">
    <location>
        <begin position="210"/>
        <end position="230"/>
    </location>
</feature>
<feature type="compositionally biased region" description="Gly residues" evidence="2">
    <location>
        <begin position="29"/>
        <end position="40"/>
    </location>
</feature>
<feature type="region of interest" description="Disordered" evidence="2">
    <location>
        <begin position="1"/>
        <end position="60"/>
    </location>
</feature>
<feature type="domain" description="RRM" evidence="3">
    <location>
        <begin position="755"/>
        <end position="838"/>
    </location>
</feature>
<name>A0A3P3YY63_LEIBR</name>
<sequence>MPNTCSNGQQLHTSPVMRATGDSDMTAPSGGGGGGGGVGDGVTHVLGSPGDGVGGAGLQPHPLRRQFGLHRCADAFGGDEGNASAAPARVVTPESGGGAHRSGEVDVCVSSLSFTQRHAQFSRCGLLGGVSEPLRTVECGLTGASSTTQELMASGSTVAATEKHFLSSSAPSLSLSLQEKPHSAIVAPTSRGSNAAATVGSRTHPFAAAVSDSGTASRSSSFGDARTAGGNGSGDVYGGHIVKPLLRSRSGRSGASSSGGGFFNGGADGDGNDAGESIALQAAVDAAVRFDDLASEDDMVGRGGERRAFLHADTTALSHLLAEAHDSDDDTFTCTPCTNVDLLSPFSMPGCRGDSGSERHWPHSPLAPDIQQCGCEGDRSTDGRPQELSRADFLGVTYPSAAVVASNQRAAIGAAIASSSLPYLAASGNAIVPPLQSMQPRTSPAAVSITNPTPTVTPLPTGYAAAHMQKHQPRYSYFMTSASAVLNPAIPTPSLASPQQPSLSMPPSMSGVPQALPPQRPRHRHRQCSSSMHPSPHSCKTPPIAVTHIFPASATAIAAAGNMSRFWLVSPPQPSIAAAHHCPSASGAPMGGSAAVQNGADVNFALPSGTVGSGTSAGVGAQTPSNSLLSSPGVQPFYMYQVPQATLAVEPQQAQQQPPGNTNVLLYSPPQAYVGSGQVVAAHVASVSPSTAAVLGDSTQPRSPSPPTISYHLSAATPQHHQQVIGGYILTPSASAAAAAAAAATPSEESSRPSRNLYFRNLPLSWNTSMLRELCSRYGAVLSAKVAHHSTTNESLRYGFVLFEQKHSAVTCMMMLNQAHVRAEGEEPRTLFVRMAHATAAPGFQEEGASDSVSSSLCQPMESTPLSGLANRAVTVGGRLPQRVFQQQQQQQPANGLLSPRAPLSGSESIMLLPLGSAPRFPSCELTSVSPGDEHRGQARRHSIGDSIKTNANDSLDISCAGGDSLRCTSPVGGASKSSTVAASRESIPSSFSEVRNFISAKGSAKTSASPLRGLPRFPSESKTLSVLSPYPTHQQQRQQEQEGSLSYSSASATRAFTAGATAMAAAAAQRAGYRFCSPLSLSPSDTASLLLSPSVPRSSVQLPRSCHTPSASAFVHASSTKPAPTGTGTGTASATMSTRNVYITNLPLTWNTTKLRELCSQYGEIVSASVAHHPKTNESRGYGFVLFADERDAASCVVTLHQHHVPNSPNVLSCRFAKDKATPSIAYTLLSQAHEPGTDSLDSGSGSPLLASAVGGRPTTSTSKTMAPMVSKGGYAEVLERIPASNDSDDGTSGSARDAVCMPIDVFCTLQQRMRMRCAQNISEQQKSKRNGMEDDSGPTSAAAMADVESEGLEKVMRCCVVYGAQVPTQGYGCVRPVDCRNTSFRRAVTRSHAVGAVGDAAQLLSGPPAELLTPISSGLQSAGTTLSAEHGDPRVKIAGATDAAAPTTSSETVVCTYAIAVGRVQSASPALAGTVAMPAVSSTRRRISVEVPYEQPHRVGTSDVESVNRVETPEMMTSPATPPELWYTCTLFTTPLAAEAFVREASKATTGSVATIDTERGDFSTSGGGNAGASMEQFPCKGKNSVPVTSSSSSSPAGEKTAGNQSMRFGLRDRVMVLSSAPLAMPAATPSTSSANTTTANCARLLTTEELYSQRRPTITPQQQQQPIMCLPSPADAFLRSPLSHAAHYTCPRVKLASPTAGASLLSPTPMMVVGGDGDGSSNPVGSLAFPQGLGISASTGASGWYPSATAADYAYLLDSPSSSLSINVSTGTHILSDLAMPPLGVGLNVSNVSSPHSAVFNAAGPGSRPGRPASTAPAPADVFAAPLTPT</sequence>
<dbReference type="KEGG" id="lbz:LBRM_06_0760"/>
<feature type="compositionally biased region" description="Low complexity" evidence="2">
    <location>
        <begin position="1119"/>
        <end position="1134"/>
    </location>
</feature>
<dbReference type="RefSeq" id="XP_001562010.2">
    <property type="nucleotide sequence ID" value="XM_001561960.2"/>
</dbReference>
<dbReference type="SMART" id="SM00360">
    <property type="entry name" value="RRM"/>
    <property type="match status" value="2"/>
</dbReference>
<dbReference type="InterPro" id="IPR035979">
    <property type="entry name" value="RBD_domain_sf"/>
</dbReference>
<keyword evidence="1" id="KW-0694">RNA-binding</keyword>
<feature type="compositionally biased region" description="Low complexity" evidence="2">
    <location>
        <begin position="492"/>
        <end position="510"/>
    </location>
</feature>
<feature type="region of interest" description="Disordered" evidence="2">
    <location>
        <begin position="927"/>
        <end position="948"/>
    </location>
</feature>
<dbReference type="Pfam" id="PF22976">
    <property type="entry name" value="RRM_10"/>
    <property type="match status" value="1"/>
</dbReference>
<feature type="region of interest" description="Disordered" evidence="2">
    <location>
        <begin position="1115"/>
        <end position="1134"/>
    </location>
</feature>
<feature type="region of interest" description="Disordered" evidence="2">
    <location>
        <begin position="490"/>
        <end position="539"/>
    </location>
</feature>
<feature type="region of interest" description="Disordered" evidence="2">
    <location>
        <begin position="1237"/>
        <end position="1268"/>
    </location>
</feature>
<feature type="region of interest" description="Disordered" evidence="2">
    <location>
        <begin position="1804"/>
        <end position="1833"/>
    </location>
</feature>
<feature type="compositionally biased region" description="Polar residues" evidence="2">
    <location>
        <begin position="1"/>
        <end position="13"/>
    </location>
</feature>
<feature type="compositionally biased region" description="Low complexity" evidence="2">
    <location>
        <begin position="528"/>
        <end position="539"/>
    </location>
</feature>
<dbReference type="Proteomes" id="UP000319462">
    <property type="component" value="Chromosome 6"/>
</dbReference>
<reference evidence="4 5" key="1">
    <citation type="submission" date="2018-09" db="EMBL/GenBank/DDBJ databases">
        <authorList>
            <person name="Peiro R."/>
            <person name="Begona"/>
            <person name="Cbmso G."/>
            <person name="Lopez M."/>
            <person name="Gonzalez S."/>
        </authorList>
    </citation>
    <scope>NUCLEOTIDE SEQUENCE [LARGE SCALE GENOMIC DNA]</scope>
</reference>
<dbReference type="InterPro" id="IPR055204">
    <property type="entry name" value="HNRNPL_RRM"/>
</dbReference>
<evidence type="ECO:0000259" key="3">
    <source>
        <dbReference type="PROSITE" id="PS50102"/>
    </source>
</evidence>
<feature type="domain" description="RRM" evidence="3">
    <location>
        <begin position="1140"/>
        <end position="1220"/>
    </location>
</feature>
<dbReference type="GO" id="GO:0003723">
    <property type="term" value="F:RNA binding"/>
    <property type="evidence" value="ECO:0007669"/>
    <property type="project" value="UniProtKB-UniRule"/>
</dbReference>
<evidence type="ECO:0000313" key="4">
    <source>
        <dbReference type="EMBL" id="SYZ62904.1"/>
    </source>
</evidence>
<dbReference type="Gene3D" id="3.30.70.330">
    <property type="match status" value="2"/>
</dbReference>
<organism evidence="4 5">
    <name type="scientific">Leishmania braziliensis MHOM/BR/75/M2904</name>
    <dbReference type="NCBI Taxonomy" id="420245"/>
    <lineage>
        <taxon>Eukaryota</taxon>
        <taxon>Discoba</taxon>
        <taxon>Euglenozoa</taxon>
        <taxon>Kinetoplastea</taxon>
        <taxon>Metakinetoplastina</taxon>
        <taxon>Trypanosomatida</taxon>
        <taxon>Trypanosomatidae</taxon>
        <taxon>Leishmaniinae</taxon>
        <taxon>Leishmania</taxon>
        <taxon>Leishmania braziliensis species complex</taxon>
    </lineage>
</organism>
<evidence type="ECO:0000256" key="1">
    <source>
        <dbReference type="PROSITE-ProRule" id="PRU00176"/>
    </source>
</evidence>
<dbReference type="PANTHER" id="PTHR48037:SF1">
    <property type="entry name" value="RRM DOMAIN-CONTAINING PROTEIN"/>
    <property type="match status" value="1"/>
</dbReference>
<accession>A0A3P3YY63</accession>
<feature type="compositionally biased region" description="Polar residues" evidence="2">
    <location>
        <begin position="212"/>
        <end position="222"/>
    </location>
</feature>
<gene>
    <name evidence="4" type="ORF">LBRM2904_06.0800</name>
</gene>
<evidence type="ECO:0000256" key="2">
    <source>
        <dbReference type="SAM" id="MobiDB-lite"/>
    </source>
</evidence>
<proteinExistence type="predicted"/>
<feature type="compositionally biased region" description="Low complexity" evidence="2">
    <location>
        <begin position="1239"/>
        <end position="1257"/>
    </location>
</feature>
<feature type="region of interest" description="Disordered" evidence="2">
    <location>
        <begin position="249"/>
        <end position="268"/>
    </location>
</feature>
<dbReference type="SUPFAM" id="SSF54928">
    <property type="entry name" value="RNA-binding domain, RBD"/>
    <property type="match status" value="2"/>
</dbReference>
<protein>
    <submittedName>
        <fullName evidence="4">RNA-binding_protein-like_protein</fullName>
    </submittedName>
</protein>
<feature type="region of interest" description="Disordered" evidence="2">
    <location>
        <begin position="1560"/>
        <end position="1608"/>
    </location>
</feature>
<dbReference type="VEuPathDB" id="TriTrypDB:LbrM.06.0760"/>
<feature type="compositionally biased region" description="Gly residues" evidence="2">
    <location>
        <begin position="257"/>
        <end position="268"/>
    </location>
</feature>